<dbReference type="InterPro" id="IPR011551">
    <property type="entry name" value="NTP_PyrPHydrolase_MazG"/>
</dbReference>
<dbReference type="GO" id="GO:0008168">
    <property type="term" value="F:methyltransferase activity"/>
    <property type="evidence" value="ECO:0007669"/>
    <property type="project" value="UniProtKB-KW"/>
</dbReference>
<reference evidence="2 3" key="1">
    <citation type="submission" date="2016-10" db="EMBL/GenBank/DDBJ databases">
        <authorList>
            <person name="de Groot N.N."/>
        </authorList>
    </citation>
    <scope>NUCLEOTIDE SEQUENCE [LARGE SCALE GENOMIC DNA]</scope>
    <source>
        <strain evidence="2 3">DSM 1801</strain>
    </source>
</reference>
<dbReference type="GO" id="GO:0046047">
    <property type="term" value="P:TTP catabolic process"/>
    <property type="evidence" value="ECO:0007669"/>
    <property type="project" value="TreeGrafter"/>
</dbReference>
<dbReference type="NCBIfam" id="TIGR00444">
    <property type="entry name" value="mazG"/>
    <property type="match status" value="1"/>
</dbReference>
<dbReference type="FunFam" id="1.10.287.1080:FF:000001">
    <property type="entry name" value="Nucleoside triphosphate pyrophosphohydrolase"/>
    <property type="match status" value="1"/>
</dbReference>
<proteinExistence type="predicted"/>
<dbReference type="GO" id="GO:0046052">
    <property type="term" value="P:UTP catabolic process"/>
    <property type="evidence" value="ECO:0007669"/>
    <property type="project" value="TreeGrafter"/>
</dbReference>
<dbReference type="GO" id="GO:0046076">
    <property type="term" value="P:dTTP catabolic process"/>
    <property type="evidence" value="ECO:0007669"/>
    <property type="project" value="TreeGrafter"/>
</dbReference>
<dbReference type="GO" id="GO:0032259">
    <property type="term" value="P:methylation"/>
    <property type="evidence" value="ECO:0007669"/>
    <property type="project" value="UniProtKB-KW"/>
</dbReference>
<dbReference type="Proteomes" id="UP000199800">
    <property type="component" value="Unassembled WGS sequence"/>
</dbReference>
<dbReference type="NCBIfam" id="NF007113">
    <property type="entry name" value="PRK09562.1"/>
    <property type="match status" value="1"/>
</dbReference>
<dbReference type="EMBL" id="FOHN01000019">
    <property type="protein sequence ID" value="SET41707.1"/>
    <property type="molecule type" value="Genomic_DNA"/>
</dbReference>
<dbReference type="Gene3D" id="1.10.287.1080">
    <property type="entry name" value="MazG-like"/>
    <property type="match status" value="2"/>
</dbReference>
<gene>
    <name evidence="2" type="ORF">SAMN04487772_11954</name>
</gene>
<dbReference type="InterPro" id="IPR004518">
    <property type="entry name" value="MazG-like_dom"/>
</dbReference>
<evidence type="ECO:0000259" key="1">
    <source>
        <dbReference type="Pfam" id="PF03819"/>
    </source>
</evidence>
<accession>A0A1I0EA11</accession>
<dbReference type="GO" id="GO:0006950">
    <property type="term" value="P:response to stress"/>
    <property type="evidence" value="ECO:0007669"/>
    <property type="project" value="UniProtKB-ARBA"/>
</dbReference>
<feature type="domain" description="NTP pyrophosphohydrolase MazG-like" evidence="1">
    <location>
        <begin position="29"/>
        <end position="102"/>
    </location>
</feature>
<dbReference type="GO" id="GO:0047429">
    <property type="term" value="F:nucleoside triphosphate diphosphatase activity"/>
    <property type="evidence" value="ECO:0007669"/>
    <property type="project" value="TreeGrafter"/>
</dbReference>
<dbReference type="Pfam" id="PF03819">
    <property type="entry name" value="MazG"/>
    <property type="match status" value="1"/>
</dbReference>
<dbReference type="InterPro" id="IPR048015">
    <property type="entry name" value="NTP-PPase_MazG-like_N"/>
</dbReference>
<protein>
    <submittedName>
        <fullName evidence="2">Tetrapyrrole methylase family protein / MazG family protein</fullName>
    </submittedName>
</protein>
<keyword evidence="2" id="KW-0808">Transferase</keyword>
<dbReference type="GO" id="GO:0006203">
    <property type="term" value="P:dGTP catabolic process"/>
    <property type="evidence" value="ECO:0007669"/>
    <property type="project" value="TreeGrafter"/>
</dbReference>
<dbReference type="GO" id="GO:0046081">
    <property type="term" value="P:dUTP catabolic process"/>
    <property type="evidence" value="ECO:0007669"/>
    <property type="project" value="TreeGrafter"/>
</dbReference>
<name>A0A1I0EA11_9FIRM</name>
<dbReference type="PANTHER" id="PTHR30522:SF0">
    <property type="entry name" value="NUCLEOSIDE TRIPHOSPHATE PYROPHOSPHOHYDROLASE"/>
    <property type="match status" value="1"/>
</dbReference>
<evidence type="ECO:0000313" key="2">
    <source>
        <dbReference type="EMBL" id="SET41707.1"/>
    </source>
</evidence>
<dbReference type="STRING" id="29364.SAMN04487772_11954"/>
<evidence type="ECO:0000313" key="3">
    <source>
        <dbReference type="Proteomes" id="UP000199800"/>
    </source>
</evidence>
<dbReference type="PANTHER" id="PTHR30522">
    <property type="entry name" value="NUCLEOSIDE TRIPHOSPHATE PYROPHOSPHOHYDROLASE"/>
    <property type="match status" value="1"/>
</dbReference>
<organism evidence="2 3">
    <name type="scientific">[Clostridium] polysaccharolyticum</name>
    <dbReference type="NCBI Taxonomy" id="29364"/>
    <lineage>
        <taxon>Bacteria</taxon>
        <taxon>Bacillati</taxon>
        <taxon>Bacillota</taxon>
        <taxon>Clostridia</taxon>
        <taxon>Lachnospirales</taxon>
        <taxon>Lachnospiraceae</taxon>
    </lineage>
</organism>
<dbReference type="OrthoDB" id="9808939at2"/>
<sequence length="256" mass="29510">MKHNDSLEELMQVVRVLRSGQGCPWDRKQTHESLKPYLLEETYEVIEAINQYNMENLREELGDVLLQVALHSVIAEEQQEFTIDEVVHEVSQKMIRRHPHVFGLSEENSRDGVAAKWEEIKQMEHKEKTIGESIEAVPKAMPASMRATKIQKKLLKAGLNLDTKEKCFEWINNSLNKLRKSCENSEKTGIEEAYGEFLFTVLNLSVILGVNEENSLTNQVDKFINSLVGIERIASREGKRLSELSINYVNELWKLK</sequence>
<keyword evidence="2" id="KW-0489">Methyltransferase</keyword>
<dbReference type="SUPFAM" id="SSF101386">
    <property type="entry name" value="all-alpha NTP pyrophosphatases"/>
    <property type="match status" value="1"/>
</dbReference>
<dbReference type="GO" id="GO:0046061">
    <property type="term" value="P:dATP catabolic process"/>
    <property type="evidence" value="ECO:0007669"/>
    <property type="project" value="TreeGrafter"/>
</dbReference>
<keyword evidence="3" id="KW-1185">Reference proteome</keyword>
<dbReference type="CDD" id="cd11528">
    <property type="entry name" value="NTP-PPase_MazG_Nterm"/>
    <property type="match status" value="1"/>
</dbReference>
<dbReference type="RefSeq" id="WP_092478432.1">
    <property type="nucleotide sequence ID" value="NZ_FOHN01000019.1"/>
</dbReference>
<dbReference type="AlphaFoldDB" id="A0A1I0EA11"/>